<reference evidence="9 10" key="1">
    <citation type="journal article" date="2000" name="Arch. Microbiol.">
        <title>Rhodobaca bogoriensis gen. nov. and sp. nov., an alkaliphilic purple nonsulfur bacterium from African Rift Valley soda lakes.</title>
        <authorList>
            <person name="Milford A.D."/>
            <person name="Achenbach L.A."/>
            <person name="Jung D.O."/>
            <person name="Madigan M.T."/>
        </authorList>
    </citation>
    <scope>NUCLEOTIDE SEQUENCE [LARGE SCALE GENOMIC DNA]</scope>
    <source>
        <strain evidence="9 10">2376</strain>
    </source>
</reference>
<feature type="transmembrane region" description="Helical" evidence="7">
    <location>
        <begin position="269"/>
        <end position="292"/>
    </location>
</feature>
<dbReference type="PANTHER" id="PTHR30489">
    <property type="entry name" value="LIPOPROTEIN-RELEASING SYSTEM TRANSMEMBRANE PROTEIN LOLE"/>
    <property type="match status" value="1"/>
</dbReference>
<evidence type="ECO:0000256" key="6">
    <source>
        <dbReference type="ARBA" id="ARBA00023136"/>
    </source>
</evidence>
<proteinExistence type="inferred from homology"/>
<gene>
    <name evidence="9" type="ORF">HUK65_08940</name>
</gene>
<sequence>MKVLDRKLLRDLRRIWAQTLAIALVLGCGIMLLVAAQATQRTLMATKTAYYDRHLFADVFAPVSRAPGAVAGELAAIDGVAQAEGRIGFYAVLDVEDMAEPAMGRVVSLPRDVAGMLNRPLLRRGRMPDPDNPDEVLINEPFGRSNGLEPGSRFHGILGGQLRELVVAGWALSPEFIYTVGPGALMPDDRRFGIVWMNETAAASAQNMSGAVNEITLRLSRGADARAVRSAVDQFTARYGGTGAYGRDRHPSHAFLDGELQQLGALATYMPPIFLLVAAFLVNMVLTRLIALERTQIGLMKAVGYTTGEIATHYLKLAGLIGVAGVVLGSIVGWWLTDGMLFIYQEFFGFPFLVRDTGTGPMALAAVLGLATALLGGARAVWSSVRLNPAEAMSPPAPPRFSRGRADRFISWLALRQTSMMILRSIIRWPGRAAITLFGVSASVGVLVASYFLFDALEVMTDSVFTQSNRQHLTLTLGDSAPEIAVTDALTLPGVMQAEGGYAVPVRLIHGHRDRLSALQGHYPGATLHRLVDDDSRPVELPPQGLVLPEMLARTLEARPGDMIAVELMSPPREVLDLPLVAVIQQGLGQEAHIAAPALFEAMRMAPRVTHIHLLADPAQMDALYAEVKRTPALAGLSDWAEVRRQFDDNVSENLLMMVTIYTIIGVLIAIGVVYNAARIQLSERSYELASLRVLGFSRREVGYVLVGEMMLLTVLAIPLGWVLGTWFAEGMTEALSTDMVYIPFAISRRTYALAAIAVFLAALVSVLLVRRRLDRVDLALALKARE</sequence>
<evidence type="ECO:0000256" key="5">
    <source>
        <dbReference type="ARBA" id="ARBA00022989"/>
    </source>
</evidence>
<dbReference type="RefSeq" id="WP_179905825.1">
    <property type="nucleotide sequence ID" value="NZ_JACBXS010000015.1"/>
</dbReference>
<organism evidence="9 10">
    <name type="scientific">Rhabdonatronobacter sediminivivens</name>
    <dbReference type="NCBI Taxonomy" id="2743469"/>
    <lineage>
        <taxon>Bacteria</taxon>
        <taxon>Pseudomonadati</taxon>
        <taxon>Pseudomonadota</taxon>
        <taxon>Alphaproteobacteria</taxon>
        <taxon>Rhodobacterales</taxon>
        <taxon>Paracoccaceae</taxon>
        <taxon>Rhabdonatronobacter</taxon>
    </lineage>
</organism>
<evidence type="ECO:0000313" key="9">
    <source>
        <dbReference type="EMBL" id="NYS25119.1"/>
    </source>
</evidence>
<feature type="transmembrane region" description="Helical" evidence="7">
    <location>
        <begin position="433"/>
        <end position="454"/>
    </location>
</feature>
<evidence type="ECO:0000256" key="1">
    <source>
        <dbReference type="ARBA" id="ARBA00004651"/>
    </source>
</evidence>
<evidence type="ECO:0000256" key="3">
    <source>
        <dbReference type="ARBA" id="ARBA00022475"/>
    </source>
</evidence>
<evidence type="ECO:0000259" key="8">
    <source>
        <dbReference type="Pfam" id="PF02687"/>
    </source>
</evidence>
<dbReference type="EMBL" id="JACBXS010000015">
    <property type="protein sequence ID" value="NYS25119.1"/>
    <property type="molecule type" value="Genomic_DNA"/>
</dbReference>
<feature type="transmembrane region" description="Helical" evidence="7">
    <location>
        <begin position="655"/>
        <end position="678"/>
    </location>
</feature>
<comment type="similarity">
    <text evidence="2">Belongs to the ABC-4 integral membrane protein family. LolC/E subfamily.</text>
</comment>
<keyword evidence="5 7" id="KW-1133">Transmembrane helix</keyword>
<name>A0A7Z0HZE7_9RHOB</name>
<comment type="subcellular location">
    <subcellularLocation>
        <location evidence="1">Cell membrane</location>
        <topology evidence="1">Multi-pass membrane protein</topology>
    </subcellularLocation>
</comment>
<evidence type="ECO:0000256" key="2">
    <source>
        <dbReference type="ARBA" id="ARBA00005236"/>
    </source>
</evidence>
<dbReference type="Pfam" id="PF02687">
    <property type="entry name" value="FtsX"/>
    <property type="match status" value="2"/>
</dbReference>
<feature type="domain" description="ABC3 transporter permease C-terminal" evidence="8">
    <location>
        <begin position="273"/>
        <end position="389"/>
    </location>
</feature>
<dbReference type="PROSITE" id="PS51257">
    <property type="entry name" value="PROKAR_LIPOPROTEIN"/>
    <property type="match status" value="1"/>
</dbReference>
<dbReference type="PANTHER" id="PTHR30489:SF0">
    <property type="entry name" value="LIPOPROTEIN-RELEASING SYSTEM TRANSMEMBRANE PROTEIN LOLE"/>
    <property type="match status" value="1"/>
</dbReference>
<dbReference type="AlphaFoldDB" id="A0A7Z0HZE7"/>
<feature type="transmembrane region" description="Helical" evidence="7">
    <location>
        <begin position="313"/>
        <end position="336"/>
    </location>
</feature>
<keyword evidence="3" id="KW-1003">Cell membrane</keyword>
<keyword evidence="6 7" id="KW-0472">Membrane</keyword>
<evidence type="ECO:0000313" key="10">
    <source>
        <dbReference type="Proteomes" id="UP000529417"/>
    </source>
</evidence>
<dbReference type="InterPro" id="IPR003838">
    <property type="entry name" value="ABC3_permease_C"/>
</dbReference>
<feature type="transmembrane region" description="Helical" evidence="7">
    <location>
        <begin position="749"/>
        <end position="770"/>
    </location>
</feature>
<dbReference type="GO" id="GO:0044874">
    <property type="term" value="P:lipoprotein localization to outer membrane"/>
    <property type="evidence" value="ECO:0007669"/>
    <property type="project" value="TreeGrafter"/>
</dbReference>
<evidence type="ECO:0000256" key="7">
    <source>
        <dbReference type="SAM" id="Phobius"/>
    </source>
</evidence>
<dbReference type="Proteomes" id="UP000529417">
    <property type="component" value="Unassembled WGS sequence"/>
</dbReference>
<feature type="transmembrane region" description="Helical" evidence="7">
    <location>
        <begin position="702"/>
        <end position="729"/>
    </location>
</feature>
<keyword evidence="10" id="KW-1185">Reference proteome</keyword>
<dbReference type="GO" id="GO:0098797">
    <property type="term" value="C:plasma membrane protein complex"/>
    <property type="evidence" value="ECO:0007669"/>
    <property type="project" value="TreeGrafter"/>
</dbReference>
<accession>A0A7Z0HZE7</accession>
<feature type="transmembrane region" description="Helical" evidence="7">
    <location>
        <begin position="20"/>
        <end position="38"/>
    </location>
</feature>
<protein>
    <submittedName>
        <fullName evidence="9">FtsX-like permease family protein</fullName>
    </submittedName>
</protein>
<feature type="transmembrane region" description="Helical" evidence="7">
    <location>
        <begin position="362"/>
        <end position="382"/>
    </location>
</feature>
<keyword evidence="4 7" id="KW-0812">Transmembrane</keyword>
<evidence type="ECO:0000256" key="4">
    <source>
        <dbReference type="ARBA" id="ARBA00022692"/>
    </source>
</evidence>
<feature type="domain" description="ABC3 transporter permease C-terminal" evidence="8">
    <location>
        <begin position="662"/>
        <end position="773"/>
    </location>
</feature>
<dbReference type="InterPro" id="IPR051447">
    <property type="entry name" value="Lipoprotein-release_system"/>
</dbReference>
<comment type="caution">
    <text evidence="9">The sequence shown here is derived from an EMBL/GenBank/DDBJ whole genome shotgun (WGS) entry which is preliminary data.</text>
</comment>